<feature type="transmembrane region" description="Helical" evidence="8">
    <location>
        <begin position="454"/>
        <end position="476"/>
    </location>
</feature>
<feature type="transmembrane region" description="Helical" evidence="8">
    <location>
        <begin position="380"/>
        <end position="400"/>
    </location>
</feature>
<dbReference type="Proteomes" id="UP000001554">
    <property type="component" value="Chromosome 18"/>
</dbReference>
<dbReference type="InterPro" id="IPR001734">
    <property type="entry name" value="Na/solute_symporter"/>
</dbReference>
<protein>
    <submittedName>
        <fullName evidence="10">Sodium/glucose cotransporter 5-like isoform X1</fullName>
    </submittedName>
</protein>
<feature type="transmembrane region" description="Helical" evidence="8">
    <location>
        <begin position="274"/>
        <end position="292"/>
    </location>
</feature>
<dbReference type="RefSeq" id="XP_035661388.1">
    <property type="nucleotide sequence ID" value="XM_035805495.1"/>
</dbReference>
<keyword evidence="3 8" id="KW-0812">Transmembrane</keyword>
<evidence type="ECO:0000256" key="2">
    <source>
        <dbReference type="ARBA" id="ARBA00006434"/>
    </source>
</evidence>
<accession>A0A9J7KIQ7</accession>
<feature type="transmembrane region" description="Helical" evidence="8">
    <location>
        <begin position="178"/>
        <end position="204"/>
    </location>
</feature>
<reference evidence="9" key="1">
    <citation type="journal article" date="2020" name="Nat. Ecol. Evol.">
        <title>Deeply conserved synteny resolves early events in vertebrate evolution.</title>
        <authorList>
            <person name="Simakov O."/>
            <person name="Marletaz F."/>
            <person name="Yue J.X."/>
            <person name="O'Connell B."/>
            <person name="Jenkins J."/>
            <person name="Brandt A."/>
            <person name="Calef R."/>
            <person name="Tung C.H."/>
            <person name="Huang T.K."/>
            <person name="Schmutz J."/>
            <person name="Satoh N."/>
            <person name="Yu J.K."/>
            <person name="Putnam N.H."/>
            <person name="Green R.E."/>
            <person name="Rokhsar D.S."/>
        </authorList>
    </citation>
    <scope>NUCLEOTIDE SEQUENCE [LARGE SCALE GENOMIC DNA]</scope>
    <source>
        <strain evidence="9">S238N-H82</strain>
    </source>
</reference>
<proteinExistence type="inferred from homology"/>
<dbReference type="Gene3D" id="1.20.1730.10">
    <property type="entry name" value="Sodium/glucose cotransporter"/>
    <property type="match status" value="1"/>
</dbReference>
<keyword evidence="4 8" id="KW-1133">Transmembrane helix</keyword>
<dbReference type="NCBIfam" id="TIGR00813">
    <property type="entry name" value="sss"/>
    <property type="match status" value="1"/>
</dbReference>
<feature type="region of interest" description="Disordered" evidence="7">
    <location>
        <begin position="571"/>
        <end position="614"/>
    </location>
</feature>
<sequence>MSTTTISALADNKTTGLPDVLARGTRVTAPDIAVLGLYLVVTMGIALWSMLRHHQSSASSYFLAGRNMHWVLVGGSLFSSNIGSEHFVGLAGSGAATGIAVAGFEWNAIFMIFLLGWLFVPVYLASGVYTVPEYLHKRFNSLRLRVYATLLALLMYVLTKISVDVYAGALFIQQSLDWNLFLSVAVLIIITGFITLTGGLWAVMVMDTMQTVLMVIGALVVAIRSFHVIGGIDSLFEKYPQAITTIGNRSIGQQCGKPPSDALHMIRGPETADFPWPGFGGILIASLWYWCADQVIVQRCLAAESLSHAKGGCVVTMFLKILPMFLMVMPGMISRVLNPDTVGCADPVICQQVCESQSGCSNTAYPQLVLGLMPAGLRGLMLSVMVAALMSSLTSVFNSSSTIFTMDVWRNMGKDASQKELMIVGRVTVIVMVVVSIAWIPFVKGAQGAQLFIYIQNISGHITPSMAAIFLLAILWTRTTEQGAFWGAMFGTAVGIIRLILDFVYPKPTCPTVDTRPAVIKLHFLYFNIILFVSVGIITVVVSLFTEPLSEQSIARLTWWTRHSTVEYLQESAEAGDTDSEAPSPPMELSALNGTGHSKSSTSQDTSEIGNANQPTVAIRTDVNVVKNDGPWYRRLWRAMLGLEESTTSREGKPSNKHVLNETRRDQIMLNIAAATACVTVSILWIYYR</sequence>
<evidence type="ECO:0000256" key="4">
    <source>
        <dbReference type="ARBA" id="ARBA00022989"/>
    </source>
</evidence>
<evidence type="ECO:0000256" key="5">
    <source>
        <dbReference type="ARBA" id="ARBA00023136"/>
    </source>
</evidence>
<dbReference type="GO" id="GO:0006814">
    <property type="term" value="P:sodium ion transport"/>
    <property type="evidence" value="ECO:0000318"/>
    <property type="project" value="GO_Central"/>
</dbReference>
<dbReference type="OrthoDB" id="6132759at2759"/>
<evidence type="ECO:0000256" key="1">
    <source>
        <dbReference type="ARBA" id="ARBA00004141"/>
    </source>
</evidence>
<dbReference type="PANTHER" id="PTHR11819">
    <property type="entry name" value="SOLUTE CARRIER FAMILY 5"/>
    <property type="match status" value="1"/>
</dbReference>
<dbReference type="InterPro" id="IPR038377">
    <property type="entry name" value="Na/Glc_symporter_sf"/>
</dbReference>
<feature type="transmembrane region" description="Helical" evidence="8">
    <location>
        <begin position="313"/>
        <end position="333"/>
    </location>
</feature>
<feature type="transmembrane region" description="Helical" evidence="8">
    <location>
        <begin position="144"/>
        <end position="172"/>
    </location>
</feature>
<dbReference type="OMA" id="WERVNET"/>
<feature type="transmembrane region" description="Helical" evidence="8">
    <location>
        <begin position="525"/>
        <end position="546"/>
    </location>
</feature>
<feature type="transmembrane region" description="Helical" evidence="8">
    <location>
        <begin position="211"/>
        <end position="232"/>
    </location>
</feature>
<comment type="subcellular location">
    <subcellularLocation>
        <location evidence="1">Membrane</location>
        <topology evidence="1">Multi-pass membrane protein</topology>
    </subcellularLocation>
</comment>
<feature type="transmembrane region" description="Helical" evidence="8">
    <location>
        <begin position="483"/>
        <end position="505"/>
    </location>
</feature>
<reference evidence="10" key="2">
    <citation type="submission" date="2025-08" db="UniProtKB">
        <authorList>
            <consortium name="RefSeq"/>
        </authorList>
    </citation>
    <scope>IDENTIFICATION</scope>
    <source>
        <strain evidence="10">S238N-H82</strain>
        <tissue evidence="10">Testes</tissue>
    </source>
</reference>
<comment type="similarity">
    <text evidence="2 6">Belongs to the sodium:solute symporter (SSF) (TC 2.A.21) family.</text>
</comment>
<dbReference type="GO" id="GO:0005886">
    <property type="term" value="C:plasma membrane"/>
    <property type="evidence" value="ECO:0000318"/>
    <property type="project" value="GO_Central"/>
</dbReference>
<feature type="transmembrane region" description="Helical" evidence="8">
    <location>
        <begin position="32"/>
        <end position="51"/>
    </location>
</feature>
<feature type="transmembrane region" description="Helical" evidence="8">
    <location>
        <begin position="668"/>
        <end position="688"/>
    </location>
</feature>
<evidence type="ECO:0000313" key="9">
    <source>
        <dbReference type="Proteomes" id="UP000001554"/>
    </source>
</evidence>
<organism evidence="9 10">
    <name type="scientific">Branchiostoma floridae</name>
    <name type="common">Florida lancelet</name>
    <name type="synonym">Amphioxus</name>
    <dbReference type="NCBI Taxonomy" id="7739"/>
    <lineage>
        <taxon>Eukaryota</taxon>
        <taxon>Metazoa</taxon>
        <taxon>Chordata</taxon>
        <taxon>Cephalochordata</taxon>
        <taxon>Leptocardii</taxon>
        <taxon>Amphioxiformes</taxon>
        <taxon>Branchiostomatidae</taxon>
        <taxon>Branchiostoma</taxon>
    </lineage>
</organism>
<dbReference type="KEGG" id="bfo:118405765"/>
<evidence type="ECO:0000256" key="3">
    <source>
        <dbReference type="ARBA" id="ARBA00022692"/>
    </source>
</evidence>
<dbReference type="GeneID" id="118405765"/>
<dbReference type="Pfam" id="PF00474">
    <property type="entry name" value="SSF"/>
    <property type="match status" value="1"/>
</dbReference>
<evidence type="ECO:0000256" key="8">
    <source>
        <dbReference type="SAM" id="Phobius"/>
    </source>
</evidence>
<dbReference type="PROSITE" id="PS50283">
    <property type="entry name" value="NA_SOLUT_SYMP_3"/>
    <property type="match status" value="1"/>
</dbReference>
<dbReference type="AlphaFoldDB" id="A0A9J7KIQ7"/>
<evidence type="ECO:0000256" key="6">
    <source>
        <dbReference type="RuleBase" id="RU362091"/>
    </source>
</evidence>
<feature type="transmembrane region" description="Helical" evidence="8">
    <location>
        <begin position="110"/>
        <end position="132"/>
    </location>
</feature>
<keyword evidence="9" id="KW-1185">Reference proteome</keyword>
<feature type="transmembrane region" description="Helical" evidence="8">
    <location>
        <begin position="421"/>
        <end position="442"/>
    </location>
</feature>
<dbReference type="GO" id="GO:0005412">
    <property type="term" value="F:D-glucose:sodium symporter activity"/>
    <property type="evidence" value="ECO:0000318"/>
    <property type="project" value="GO_Central"/>
</dbReference>
<feature type="compositionally biased region" description="Polar residues" evidence="7">
    <location>
        <begin position="592"/>
        <end position="614"/>
    </location>
</feature>
<name>A0A9J7KIQ7_BRAFL</name>
<evidence type="ECO:0000313" key="10">
    <source>
        <dbReference type="RefSeq" id="XP_035661388.1"/>
    </source>
</evidence>
<keyword evidence="5 8" id="KW-0472">Membrane</keyword>
<dbReference type="PANTHER" id="PTHR11819:SF195">
    <property type="entry name" value="SODIUM_GLUCOSE COTRANSPORTER 4"/>
    <property type="match status" value="1"/>
</dbReference>
<gene>
    <name evidence="10" type="primary">LOC118405765</name>
</gene>
<evidence type="ECO:0000256" key="7">
    <source>
        <dbReference type="SAM" id="MobiDB-lite"/>
    </source>
</evidence>